<evidence type="ECO:0000313" key="1">
    <source>
        <dbReference type="EMBL" id="KAK1769855.1"/>
    </source>
</evidence>
<gene>
    <name evidence="1" type="ORF">QBC33DRAFT_529361</name>
</gene>
<organism evidence="1 2">
    <name type="scientific">Phialemonium atrogriseum</name>
    <dbReference type="NCBI Taxonomy" id="1093897"/>
    <lineage>
        <taxon>Eukaryota</taxon>
        <taxon>Fungi</taxon>
        <taxon>Dikarya</taxon>
        <taxon>Ascomycota</taxon>
        <taxon>Pezizomycotina</taxon>
        <taxon>Sordariomycetes</taxon>
        <taxon>Sordariomycetidae</taxon>
        <taxon>Cephalothecales</taxon>
        <taxon>Cephalothecaceae</taxon>
        <taxon>Phialemonium</taxon>
    </lineage>
</organism>
<comment type="caution">
    <text evidence="1">The sequence shown here is derived from an EMBL/GenBank/DDBJ whole genome shotgun (WGS) entry which is preliminary data.</text>
</comment>
<reference evidence="1" key="1">
    <citation type="submission" date="2023-06" db="EMBL/GenBank/DDBJ databases">
        <title>Genome-scale phylogeny and comparative genomics of the fungal order Sordariales.</title>
        <authorList>
            <consortium name="Lawrence Berkeley National Laboratory"/>
            <person name="Hensen N."/>
            <person name="Bonometti L."/>
            <person name="Westerberg I."/>
            <person name="Brannstrom I.O."/>
            <person name="Guillou S."/>
            <person name="Cros-Aarteil S."/>
            <person name="Calhoun S."/>
            <person name="Haridas S."/>
            <person name="Kuo A."/>
            <person name="Mondo S."/>
            <person name="Pangilinan J."/>
            <person name="Riley R."/>
            <person name="Labutti K."/>
            <person name="Andreopoulos B."/>
            <person name="Lipzen A."/>
            <person name="Chen C."/>
            <person name="Yanf M."/>
            <person name="Daum C."/>
            <person name="Ng V."/>
            <person name="Clum A."/>
            <person name="Steindorff A."/>
            <person name="Ohm R."/>
            <person name="Martin F."/>
            <person name="Silar P."/>
            <person name="Natvig D."/>
            <person name="Lalanne C."/>
            <person name="Gautier V."/>
            <person name="Ament-Velasquez S.L."/>
            <person name="Kruys A."/>
            <person name="Hutchinson M.I."/>
            <person name="Powell A.J."/>
            <person name="Barry K."/>
            <person name="Miller A.N."/>
            <person name="Grigoriev I.V."/>
            <person name="Debuchy R."/>
            <person name="Gladieux P."/>
            <person name="Thoren M.H."/>
            <person name="Johannesson H."/>
        </authorList>
    </citation>
    <scope>NUCLEOTIDE SEQUENCE</scope>
    <source>
        <strain evidence="1">8032-3</strain>
    </source>
</reference>
<dbReference type="Proteomes" id="UP001244011">
    <property type="component" value="Unassembled WGS sequence"/>
</dbReference>
<dbReference type="GeneID" id="85310329"/>
<dbReference type="AlphaFoldDB" id="A0AAJ0C4N1"/>
<sequence length="727" mass="81312">MPPRPASQCCRVLQHPILSSRDGIWVTDALLASTFDRYCLVSKQLRRKTGNVPGPLESRRRLGKRQMGDLNVVQSTPSLPAWALQNSMDLSKWHWEPPTRLPATGEKPERALPAWLREWAPTDLEEQAPQPTRSRNTTSVQAPSILAELDSFRVSILAVSPNAMAPEYRELCKRLEKQISLGQVASDELDNALQALFEALDARSGNVPDTSVLSIALCSAVINGIKTSRVLVPSDFGSSFWAKLLAQMAKLPANDDLCKLFELTMDTLPTGYHGKLSNGVLSVLDTFYTSWSGTDNWDSSLVARSLQTATEANDRFQAILAEAMDSTANNTELAKCLLQRANEVHQTCRDAINSATNAISSHQRQVQAVSRALSGMDPKRRLFAAANQRLSNRPLLSPEACHQLRYNWLSVLSRLPRISQDALLEAHKILCSEPTVHPVLLTNTEICRLLISHWASRGRLTSPQRFEHLVERLCAGHDSAGFAALTYALSLEEKDRRWLIDGLCKFLKQVGRLAELPSSFEKLGELERLPVRLLERLATASDDHKVAIGLHDAYVSSQSGPGGSDWNPRTWWKYLDAMLMDPAVSPARLWKILGIKFYEDMGRKHEPRRTKQRCSYGEESAAIVASLAVRFAYAAHLGNRVAYRHVSQCVVFLEKYTKNVPPSVLQALYHVVSRDLAEGRPARTARLQWFLRIVERQCGGQMAGECGLLLQQWRHLALRMRETAALR</sequence>
<protein>
    <submittedName>
        <fullName evidence="1">Uncharacterized protein</fullName>
    </submittedName>
</protein>
<proteinExistence type="predicted"/>
<dbReference type="RefSeq" id="XP_060286068.1">
    <property type="nucleotide sequence ID" value="XM_060427142.1"/>
</dbReference>
<accession>A0AAJ0C4N1</accession>
<name>A0AAJ0C4N1_9PEZI</name>
<keyword evidence="2" id="KW-1185">Reference proteome</keyword>
<dbReference type="EMBL" id="MU839001">
    <property type="protein sequence ID" value="KAK1769855.1"/>
    <property type="molecule type" value="Genomic_DNA"/>
</dbReference>
<evidence type="ECO:0000313" key="2">
    <source>
        <dbReference type="Proteomes" id="UP001244011"/>
    </source>
</evidence>